<evidence type="ECO:0000256" key="11">
    <source>
        <dbReference type="ARBA" id="ARBA00022990"/>
    </source>
</evidence>
<keyword evidence="10 17" id="KW-1133">Transmembrane helix</keyword>
<comment type="subunit">
    <text evidence="14">Homotrimer; The trimer binds only one molecule of glutathione.</text>
</comment>
<dbReference type="InterPro" id="IPR040162">
    <property type="entry name" value="MGST1-like"/>
</dbReference>
<keyword evidence="9" id="KW-0256">Endoplasmic reticulum</keyword>
<comment type="similarity">
    <text evidence="4">Belongs to the MAPEG family.</text>
</comment>
<keyword evidence="7 17" id="KW-0812">Transmembrane</keyword>
<sequence length="186" mass="21300">MVVNVTFFVCGLTSTITPQAVLLRFVTIPGSLTWTFCSFLELISYENDVFRAFVFWSTVLIVKTMFMSPLTGLQRFKNKSFANPEDSAMYKTKPKFDDPNVERVRRAHRNDLENIFPFVLIAFFYVLTNPQAWLAINLFRVAAIARIVHTVVYAVVVVPQPARALAFFVCLAVTLYMAFQTIVFFL</sequence>
<evidence type="ECO:0000256" key="5">
    <source>
        <dbReference type="ARBA" id="ARBA00012452"/>
    </source>
</evidence>
<evidence type="ECO:0000313" key="18">
    <source>
        <dbReference type="EMBL" id="MBC1174231.1"/>
    </source>
</evidence>
<dbReference type="InterPro" id="IPR001129">
    <property type="entry name" value="Membr-assoc_MAPEG"/>
</dbReference>
<reference evidence="18" key="1">
    <citation type="journal article" date="2020" name="BMC">
        <title>Leishmania infection induces a limited differential gene expression in the sand fly midgut.</title>
        <authorList>
            <person name="Coutinho-Abreu I.V."/>
            <person name="Serafim T.D."/>
            <person name="Meneses C."/>
            <person name="Kamhawi S."/>
            <person name="Oliveira F."/>
            <person name="Valenzuela J.G."/>
        </authorList>
    </citation>
    <scope>NUCLEOTIDE SEQUENCE</scope>
    <source>
        <strain evidence="18">Jacobina</strain>
        <tissue evidence="18">Midgut</tissue>
    </source>
</reference>
<dbReference type="GO" id="GO:0004364">
    <property type="term" value="F:glutathione transferase activity"/>
    <property type="evidence" value="ECO:0007669"/>
    <property type="project" value="UniProtKB-EC"/>
</dbReference>
<evidence type="ECO:0000256" key="16">
    <source>
        <dbReference type="ARBA" id="ARBA00049385"/>
    </source>
</evidence>
<evidence type="ECO:0000256" key="8">
    <source>
        <dbReference type="ARBA" id="ARBA00022787"/>
    </source>
</evidence>
<name>A0A7G3AJ73_LUTLO</name>
<comment type="subcellular location">
    <subcellularLocation>
        <location evidence="3">Endoplasmic reticulum membrane</location>
        <topology evidence="3">Multi-pass membrane protein</topology>
    </subcellularLocation>
    <subcellularLocation>
        <location evidence="2">Mitochondrion outer membrane</location>
    </subcellularLocation>
</comment>
<evidence type="ECO:0000256" key="13">
    <source>
        <dbReference type="ARBA" id="ARBA00023136"/>
    </source>
</evidence>
<dbReference type="PANTHER" id="PTHR10689:SF6">
    <property type="entry name" value="MICROSOMAL GLUTATHIONE S-TRANSFERASE 1"/>
    <property type="match status" value="1"/>
</dbReference>
<dbReference type="GO" id="GO:0005741">
    <property type="term" value="C:mitochondrial outer membrane"/>
    <property type="evidence" value="ECO:0007669"/>
    <property type="project" value="UniProtKB-SubCell"/>
</dbReference>
<evidence type="ECO:0000256" key="10">
    <source>
        <dbReference type="ARBA" id="ARBA00022989"/>
    </source>
</evidence>
<evidence type="ECO:0000256" key="1">
    <source>
        <dbReference type="ARBA" id="ARBA00003701"/>
    </source>
</evidence>
<feature type="transmembrane region" description="Helical" evidence="17">
    <location>
        <begin position="49"/>
        <end position="70"/>
    </location>
</feature>
<feature type="transmembrane region" description="Helical" evidence="17">
    <location>
        <begin position="134"/>
        <end position="158"/>
    </location>
</feature>
<evidence type="ECO:0000256" key="14">
    <source>
        <dbReference type="ARBA" id="ARBA00038540"/>
    </source>
</evidence>
<evidence type="ECO:0000256" key="2">
    <source>
        <dbReference type="ARBA" id="ARBA00004294"/>
    </source>
</evidence>
<feature type="transmembrane region" description="Helical" evidence="17">
    <location>
        <begin position="21"/>
        <end position="43"/>
    </location>
</feature>
<comment type="function">
    <text evidence="1">Conjugation of reduced glutathione to a wide number of exogenous and endogenous hydrophobic electrophiles.</text>
</comment>
<evidence type="ECO:0000256" key="3">
    <source>
        <dbReference type="ARBA" id="ARBA00004477"/>
    </source>
</evidence>
<evidence type="ECO:0000256" key="9">
    <source>
        <dbReference type="ARBA" id="ARBA00022824"/>
    </source>
</evidence>
<protein>
    <recommendedName>
        <fullName evidence="15">Microsomal glutathione S-transferase 1</fullName>
        <ecNumber evidence="5">2.5.1.18</ecNumber>
    </recommendedName>
</protein>
<evidence type="ECO:0000256" key="7">
    <source>
        <dbReference type="ARBA" id="ARBA00022692"/>
    </source>
</evidence>
<keyword evidence="13 17" id="KW-0472">Membrane</keyword>
<keyword evidence="12" id="KW-0496">Mitochondrion</keyword>
<keyword evidence="6 18" id="KW-0808">Transferase</keyword>
<keyword evidence="11" id="KW-0007">Acetylation</keyword>
<dbReference type="AlphaFoldDB" id="A0A7G3AJ73"/>
<accession>A0A7G3AJ73</accession>
<dbReference type="InterPro" id="IPR023352">
    <property type="entry name" value="MAPEG-like_dom_sf"/>
</dbReference>
<dbReference type="Gene3D" id="1.20.120.550">
    <property type="entry name" value="Membrane associated eicosanoid/glutathione metabolism-like domain"/>
    <property type="match status" value="1"/>
</dbReference>
<dbReference type="GO" id="GO:0005789">
    <property type="term" value="C:endoplasmic reticulum membrane"/>
    <property type="evidence" value="ECO:0007669"/>
    <property type="project" value="UniProtKB-SubCell"/>
</dbReference>
<dbReference type="SUPFAM" id="SSF161084">
    <property type="entry name" value="MAPEG domain-like"/>
    <property type="match status" value="1"/>
</dbReference>
<dbReference type="Pfam" id="PF01124">
    <property type="entry name" value="MAPEG"/>
    <property type="match status" value="1"/>
</dbReference>
<evidence type="ECO:0000256" key="6">
    <source>
        <dbReference type="ARBA" id="ARBA00022679"/>
    </source>
</evidence>
<dbReference type="VEuPathDB" id="VectorBase:LLONM1_010683"/>
<evidence type="ECO:0000256" key="17">
    <source>
        <dbReference type="SAM" id="Phobius"/>
    </source>
</evidence>
<comment type="catalytic activity">
    <reaction evidence="16">
        <text>RX + glutathione = an S-substituted glutathione + a halide anion + H(+)</text>
        <dbReference type="Rhea" id="RHEA:16437"/>
        <dbReference type="ChEBI" id="CHEBI:15378"/>
        <dbReference type="ChEBI" id="CHEBI:16042"/>
        <dbReference type="ChEBI" id="CHEBI:17792"/>
        <dbReference type="ChEBI" id="CHEBI:57925"/>
        <dbReference type="ChEBI" id="CHEBI:90779"/>
        <dbReference type="EC" id="2.5.1.18"/>
    </reaction>
    <physiologicalReaction direction="left-to-right" evidence="16">
        <dbReference type="Rhea" id="RHEA:16438"/>
    </physiologicalReaction>
</comment>
<dbReference type="FunFam" id="1.20.120.550:FF:000002">
    <property type="entry name" value="Microsomal glutathione S-transferase 1"/>
    <property type="match status" value="1"/>
</dbReference>
<dbReference type="EC" id="2.5.1.18" evidence="5"/>
<keyword evidence="8" id="KW-1000">Mitochondrion outer membrane</keyword>
<evidence type="ECO:0000256" key="4">
    <source>
        <dbReference type="ARBA" id="ARBA00010459"/>
    </source>
</evidence>
<dbReference type="EMBL" id="GITU01005528">
    <property type="protein sequence ID" value="MBC1174231.1"/>
    <property type="molecule type" value="Transcribed_RNA"/>
</dbReference>
<feature type="transmembrane region" description="Helical" evidence="17">
    <location>
        <begin position="165"/>
        <end position="185"/>
    </location>
</feature>
<evidence type="ECO:0000256" key="15">
    <source>
        <dbReference type="ARBA" id="ARBA00039397"/>
    </source>
</evidence>
<evidence type="ECO:0000256" key="12">
    <source>
        <dbReference type="ARBA" id="ARBA00023128"/>
    </source>
</evidence>
<organism evidence="18">
    <name type="scientific">Lutzomyia longipalpis</name>
    <name type="common">Sand fly</name>
    <dbReference type="NCBI Taxonomy" id="7200"/>
    <lineage>
        <taxon>Eukaryota</taxon>
        <taxon>Metazoa</taxon>
        <taxon>Ecdysozoa</taxon>
        <taxon>Arthropoda</taxon>
        <taxon>Hexapoda</taxon>
        <taxon>Insecta</taxon>
        <taxon>Pterygota</taxon>
        <taxon>Neoptera</taxon>
        <taxon>Endopterygota</taxon>
        <taxon>Diptera</taxon>
        <taxon>Nematocera</taxon>
        <taxon>Psychodoidea</taxon>
        <taxon>Psychodidae</taxon>
        <taxon>Lutzomyia</taxon>
        <taxon>Lutzomyia</taxon>
    </lineage>
</organism>
<dbReference type="PANTHER" id="PTHR10689">
    <property type="entry name" value="MICROSOMAL GLUTATHIONE S-TRANSFERASE 1"/>
    <property type="match status" value="1"/>
</dbReference>
<feature type="transmembrane region" description="Helical" evidence="17">
    <location>
        <begin position="112"/>
        <end position="128"/>
    </location>
</feature>
<proteinExistence type="inferred from homology"/>